<dbReference type="Proteomes" id="UP001163850">
    <property type="component" value="Unassembled WGS sequence"/>
</dbReference>
<dbReference type="AlphaFoldDB" id="A0AA38Q9P4"/>
<keyword evidence="1" id="KW-0812">Transmembrane</keyword>
<protein>
    <submittedName>
        <fullName evidence="2">Uncharacterized protein</fullName>
    </submittedName>
</protein>
<keyword evidence="1" id="KW-0472">Membrane</keyword>
<feature type="transmembrane region" description="Helical" evidence="1">
    <location>
        <begin position="111"/>
        <end position="129"/>
    </location>
</feature>
<organism evidence="2 3">
    <name type="scientific">Lentinula detonsa</name>
    <dbReference type="NCBI Taxonomy" id="2804962"/>
    <lineage>
        <taxon>Eukaryota</taxon>
        <taxon>Fungi</taxon>
        <taxon>Dikarya</taxon>
        <taxon>Basidiomycota</taxon>
        <taxon>Agaricomycotina</taxon>
        <taxon>Agaricomycetes</taxon>
        <taxon>Agaricomycetidae</taxon>
        <taxon>Agaricales</taxon>
        <taxon>Marasmiineae</taxon>
        <taxon>Omphalotaceae</taxon>
        <taxon>Lentinula</taxon>
    </lineage>
</organism>
<name>A0AA38Q9P4_9AGAR</name>
<accession>A0AA38Q9P4</accession>
<comment type="caution">
    <text evidence="2">The sequence shown here is derived from an EMBL/GenBank/DDBJ whole genome shotgun (WGS) entry which is preliminary data.</text>
</comment>
<sequence length="133" mass="13851">MKGDVESVSTCSVSGTTLFLWSTGTFWIAQTEHVGATVIEYSHSDALPIGPVFVIDCDLVSSTAACTELMWFTGQSGTRATSSVTPFGTFGASVSTTATRTSSSKNTAGPLKPFGSLAGACVVVVLSLFQRRL</sequence>
<keyword evidence="1" id="KW-1133">Transmembrane helix</keyword>
<evidence type="ECO:0000256" key="1">
    <source>
        <dbReference type="SAM" id="Phobius"/>
    </source>
</evidence>
<evidence type="ECO:0000313" key="3">
    <source>
        <dbReference type="Proteomes" id="UP001163850"/>
    </source>
</evidence>
<gene>
    <name evidence="2" type="ORF">F5890DRAFT_1549840</name>
</gene>
<evidence type="ECO:0000313" key="2">
    <source>
        <dbReference type="EMBL" id="KAJ3989206.1"/>
    </source>
</evidence>
<reference evidence="2" key="1">
    <citation type="submission" date="2022-08" db="EMBL/GenBank/DDBJ databases">
        <authorList>
            <consortium name="DOE Joint Genome Institute"/>
            <person name="Min B."/>
            <person name="Riley R."/>
            <person name="Sierra-Patev S."/>
            <person name="Naranjo-Ortiz M."/>
            <person name="Looney B."/>
            <person name="Konkel Z."/>
            <person name="Slot J.C."/>
            <person name="Sakamoto Y."/>
            <person name="Steenwyk J.L."/>
            <person name="Rokas A."/>
            <person name="Carro J."/>
            <person name="Camarero S."/>
            <person name="Ferreira P."/>
            <person name="Molpeceres G."/>
            <person name="Ruiz-Duenas F.J."/>
            <person name="Serrano A."/>
            <person name="Henrissat B."/>
            <person name="Drula E."/>
            <person name="Hughes K.W."/>
            <person name="Mata J.L."/>
            <person name="Ishikawa N.K."/>
            <person name="Vargas-Isla R."/>
            <person name="Ushijima S."/>
            <person name="Smith C.A."/>
            <person name="Ahrendt S."/>
            <person name="Andreopoulos W."/>
            <person name="He G."/>
            <person name="Labutti K."/>
            <person name="Lipzen A."/>
            <person name="Ng V."/>
            <person name="Sandor L."/>
            <person name="Barry K."/>
            <person name="Martinez A.T."/>
            <person name="Xiao Y."/>
            <person name="Gibbons J.G."/>
            <person name="Terashima K."/>
            <person name="Hibbett D.S."/>
            <person name="Grigoriev I.V."/>
        </authorList>
    </citation>
    <scope>NUCLEOTIDE SEQUENCE</scope>
    <source>
        <strain evidence="2">TFB7829</strain>
    </source>
</reference>
<proteinExistence type="predicted"/>
<dbReference type="EMBL" id="MU801900">
    <property type="protein sequence ID" value="KAJ3989206.1"/>
    <property type="molecule type" value="Genomic_DNA"/>
</dbReference>